<sequence>MFHNLSNYICSYLYEQIHEQSYIKNSERDMSTVIAPKKRTPKETSKPQSMIKKMLEDKEAIVSYFRGELTLKELDARGIKLG</sequence>
<reference evidence="1 2" key="2">
    <citation type="journal article" date="2012" name="Stand. Genomic Sci.">
        <title>Complete genome sequence of the aquatic bacterium Runella slithyformis type strain (LSU 4(T)).</title>
        <authorList>
            <person name="Copeland A."/>
            <person name="Zhang X."/>
            <person name="Misra M."/>
            <person name="Lapidus A."/>
            <person name="Nolan M."/>
            <person name="Lucas S."/>
            <person name="Deshpande S."/>
            <person name="Cheng J.F."/>
            <person name="Tapia R."/>
            <person name="Goodwin L.A."/>
            <person name="Pitluck S."/>
            <person name="Liolios K."/>
            <person name="Pagani I."/>
            <person name="Ivanova N."/>
            <person name="Mikhailova N."/>
            <person name="Pati A."/>
            <person name="Chen A."/>
            <person name="Palaniappan K."/>
            <person name="Land M."/>
            <person name="Hauser L."/>
            <person name="Pan C."/>
            <person name="Jeffries C.D."/>
            <person name="Detter J.C."/>
            <person name="Brambilla E.M."/>
            <person name="Rohde M."/>
            <person name="Djao O.D."/>
            <person name="Goker M."/>
            <person name="Sikorski J."/>
            <person name="Tindall B.J."/>
            <person name="Woyke T."/>
            <person name="Bristow J."/>
            <person name="Eisen J.A."/>
            <person name="Markowitz V."/>
            <person name="Hugenholtz P."/>
            <person name="Kyrpides N.C."/>
            <person name="Klenk H.P."/>
            <person name="Mavromatis K."/>
        </authorList>
    </citation>
    <scope>NUCLEOTIDE SEQUENCE [LARGE SCALE GENOMIC DNA]</scope>
    <source>
        <strain evidence="2">ATCC 29530 / DSM 19594 / LMG 11500 / NCIMB 11436 / LSU 4</strain>
    </source>
</reference>
<accession>A0A7U3ZRP9</accession>
<name>A0A7U3ZRP9_RUNSL</name>
<dbReference type="Proteomes" id="UP000000493">
    <property type="component" value="Plasmid pRUNSL03"/>
</dbReference>
<evidence type="ECO:0000313" key="1">
    <source>
        <dbReference type="EMBL" id="AEI52145.1"/>
    </source>
</evidence>
<proteinExistence type="predicted"/>
<dbReference type="KEGG" id="rsi:Runsl_5848"/>
<geneLocation type="plasmid" evidence="1 2">
    <name>pRUNSL03</name>
</geneLocation>
<reference evidence="2" key="1">
    <citation type="submission" date="2011-06" db="EMBL/GenBank/DDBJ databases">
        <title>The complete genome of plasmid 3 of Runella slithyformis DSM 19594.</title>
        <authorList>
            <consortium name="US DOE Joint Genome Institute (JGI-PGF)"/>
            <person name="Lucas S."/>
            <person name="Han J."/>
            <person name="Lapidus A."/>
            <person name="Bruce D."/>
            <person name="Goodwin L."/>
            <person name="Pitluck S."/>
            <person name="Peters L."/>
            <person name="Kyrpides N."/>
            <person name="Mavromatis K."/>
            <person name="Ivanova N."/>
            <person name="Ovchinnikova G."/>
            <person name="Zhang X."/>
            <person name="Misra M."/>
            <person name="Detter J.C."/>
            <person name="Tapia R."/>
            <person name="Han C."/>
            <person name="Land M."/>
            <person name="Hauser L."/>
            <person name="Markowitz V."/>
            <person name="Cheng J.-F."/>
            <person name="Hugenholtz P."/>
            <person name="Woyke T."/>
            <person name="Wu D."/>
            <person name="Tindall B."/>
            <person name="Faehrich R."/>
            <person name="Brambilla E."/>
            <person name="Klenk H.-P."/>
            <person name="Eisen J.A."/>
        </authorList>
    </citation>
    <scope>NUCLEOTIDE SEQUENCE [LARGE SCALE GENOMIC DNA]</scope>
    <source>
        <strain evidence="2">ATCC 29530 / DSM 19594 / LMG 11500 / NCIMB 11436 / LSU 4</strain>
        <plasmid evidence="2">pRUNSL03</plasmid>
    </source>
</reference>
<organism evidence="1 2">
    <name type="scientific">Runella slithyformis (strain ATCC 29530 / DSM 19594 / LMG 11500 / NCIMB 11436 / LSU 4)</name>
    <dbReference type="NCBI Taxonomy" id="761193"/>
    <lineage>
        <taxon>Bacteria</taxon>
        <taxon>Pseudomonadati</taxon>
        <taxon>Bacteroidota</taxon>
        <taxon>Cytophagia</taxon>
        <taxon>Cytophagales</taxon>
        <taxon>Spirosomataceae</taxon>
        <taxon>Runella</taxon>
    </lineage>
</organism>
<protein>
    <submittedName>
        <fullName evidence="1">Uncharacterized protein</fullName>
    </submittedName>
</protein>
<evidence type="ECO:0000313" key="2">
    <source>
        <dbReference type="Proteomes" id="UP000000493"/>
    </source>
</evidence>
<dbReference type="AlphaFoldDB" id="A0A7U3ZRP9"/>
<keyword evidence="2" id="KW-1185">Reference proteome</keyword>
<keyword evidence="1" id="KW-0614">Plasmid</keyword>
<gene>
    <name evidence="1" type="ordered locus">Runsl_5848</name>
</gene>
<dbReference type="EMBL" id="CP002862">
    <property type="protein sequence ID" value="AEI52145.1"/>
    <property type="molecule type" value="Genomic_DNA"/>
</dbReference>